<dbReference type="KEGG" id="tsr:106547030"/>
<dbReference type="Gene3D" id="3.30.60.20">
    <property type="match status" value="1"/>
</dbReference>
<dbReference type="GO" id="GO:0046872">
    <property type="term" value="F:metal ion binding"/>
    <property type="evidence" value="ECO:0007669"/>
    <property type="project" value="UniProtKB-KW"/>
</dbReference>
<evidence type="ECO:0000259" key="3">
    <source>
        <dbReference type="PROSITE" id="PS50081"/>
    </source>
</evidence>
<protein>
    <submittedName>
        <fullName evidence="5">A-kinase anchor protein 13-like</fullName>
    </submittedName>
</protein>
<dbReference type="InterPro" id="IPR046349">
    <property type="entry name" value="C1-like_sf"/>
</dbReference>
<evidence type="ECO:0000256" key="1">
    <source>
        <dbReference type="ARBA" id="ARBA00022723"/>
    </source>
</evidence>
<dbReference type="RefSeq" id="XP_013919532.1">
    <property type="nucleotide sequence ID" value="XM_014064057.1"/>
</dbReference>
<evidence type="ECO:0000256" key="2">
    <source>
        <dbReference type="ARBA" id="ARBA00022833"/>
    </source>
</evidence>
<sequence length="264" mass="29722">MDRYWADCLAPTLGSMSHKWHRFSDMPHITVKLIGLFHSEEKDKDKEKLKERDKDTKEKDKDNKILNGHLFSAISTVGPISCYHCLKPFNKDSFVCANCGAIVHKSCKESVAACAKVKMKLQKNPSGLQPHDTSSLPTVIMRNKSSQPKERPRSAILALDENITTSVFNSRRSQQNLSLSKSVSIQNIAGGSDVAAKDRAACRGKVGISAPQQFALTNDWRGSATFTRPYPPYQAVRQQKMQTGNVREWLEEGFSDEKEIYEFR</sequence>
<dbReference type="PROSITE" id="PS00479">
    <property type="entry name" value="ZF_DAG_PE_1"/>
    <property type="match status" value="1"/>
</dbReference>
<dbReference type="Pfam" id="PF00130">
    <property type="entry name" value="C1_1"/>
    <property type="match status" value="1"/>
</dbReference>
<dbReference type="PANTHER" id="PTHR13944:SF18">
    <property type="entry name" value="A-KINASE ANCHOR PROTEIN 13"/>
    <property type="match status" value="1"/>
</dbReference>
<keyword evidence="1" id="KW-0479">Metal-binding</keyword>
<evidence type="ECO:0000313" key="4">
    <source>
        <dbReference type="Proteomes" id="UP000504617"/>
    </source>
</evidence>
<keyword evidence="2" id="KW-0862">Zinc</keyword>
<dbReference type="PROSITE" id="PS50081">
    <property type="entry name" value="ZF_DAG_PE_2"/>
    <property type="match status" value="1"/>
</dbReference>
<dbReference type="CDD" id="cd20878">
    <property type="entry name" value="C1_AKAP13"/>
    <property type="match status" value="1"/>
</dbReference>
<dbReference type="SMART" id="SM00109">
    <property type="entry name" value="C1"/>
    <property type="match status" value="1"/>
</dbReference>
<keyword evidence="4" id="KW-1185">Reference proteome</keyword>
<dbReference type="GO" id="GO:0071875">
    <property type="term" value="P:adrenergic receptor signaling pathway"/>
    <property type="evidence" value="ECO:0007669"/>
    <property type="project" value="TreeGrafter"/>
</dbReference>
<dbReference type="GO" id="GO:0035023">
    <property type="term" value="P:regulation of Rho protein signal transduction"/>
    <property type="evidence" value="ECO:0007669"/>
    <property type="project" value="TreeGrafter"/>
</dbReference>
<organism evidence="4 5">
    <name type="scientific">Thamnophis sirtalis</name>
    <dbReference type="NCBI Taxonomy" id="35019"/>
    <lineage>
        <taxon>Eukaryota</taxon>
        <taxon>Metazoa</taxon>
        <taxon>Chordata</taxon>
        <taxon>Craniata</taxon>
        <taxon>Vertebrata</taxon>
        <taxon>Euteleostomi</taxon>
        <taxon>Lepidosauria</taxon>
        <taxon>Squamata</taxon>
        <taxon>Bifurcata</taxon>
        <taxon>Unidentata</taxon>
        <taxon>Episquamata</taxon>
        <taxon>Toxicofera</taxon>
        <taxon>Serpentes</taxon>
        <taxon>Colubroidea</taxon>
        <taxon>Colubridae</taxon>
        <taxon>Natricinae</taxon>
        <taxon>Thamnophis</taxon>
    </lineage>
</organism>
<dbReference type="GO" id="GO:0015629">
    <property type="term" value="C:actin cytoskeleton"/>
    <property type="evidence" value="ECO:0007669"/>
    <property type="project" value="TreeGrafter"/>
</dbReference>
<dbReference type="AlphaFoldDB" id="A0A6I9XZ03"/>
<dbReference type="GO" id="GO:0043123">
    <property type="term" value="P:positive regulation of canonical NF-kappaB signal transduction"/>
    <property type="evidence" value="ECO:0007669"/>
    <property type="project" value="TreeGrafter"/>
</dbReference>
<feature type="domain" description="Phorbol-ester/DAG-type" evidence="3">
    <location>
        <begin position="68"/>
        <end position="114"/>
    </location>
</feature>
<name>A0A6I9XZ03_9SAUR</name>
<dbReference type="PANTHER" id="PTHR13944">
    <property type="entry name" value="AGAP007712-PA"/>
    <property type="match status" value="1"/>
</dbReference>
<reference evidence="5" key="1">
    <citation type="submission" date="2025-08" db="UniProtKB">
        <authorList>
            <consortium name="RefSeq"/>
        </authorList>
    </citation>
    <scope>IDENTIFICATION</scope>
    <source>
        <tissue evidence="5">Skeletal muscle</tissue>
    </source>
</reference>
<dbReference type="SUPFAM" id="SSF57889">
    <property type="entry name" value="Cysteine-rich domain"/>
    <property type="match status" value="1"/>
</dbReference>
<evidence type="ECO:0000313" key="5">
    <source>
        <dbReference type="RefSeq" id="XP_013919532.1"/>
    </source>
</evidence>
<accession>A0A6I9XZ03</accession>
<dbReference type="OrthoDB" id="9899229at2759"/>
<dbReference type="Proteomes" id="UP000504617">
    <property type="component" value="Unplaced"/>
</dbReference>
<dbReference type="InterPro" id="IPR002219">
    <property type="entry name" value="PKC_DAG/PE"/>
</dbReference>
<proteinExistence type="predicted"/>
<dbReference type="GeneID" id="106547030"/>
<gene>
    <name evidence="5" type="primary">LOC106547030</name>
</gene>
<dbReference type="GO" id="GO:0005078">
    <property type="term" value="F:MAP-kinase scaffold activity"/>
    <property type="evidence" value="ECO:0007669"/>
    <property type="project" value="TreeGrafter"/>
</dbReference>
<dbReference type="GO" id="GO:0016020">
    <property type="term" value="C:membrane"/>
    <property type="evidence" value="ECO:0007669"/>
    <property type="project" value="TreeGrafter"/>
</dbReference>
<dbReference type="InterPro" id="IPR051632">
    <property type="entry name" value="Rho_GEF"/>
</dbReference>